<evidence type="ECO:0000313" key="2">
    <source>
        <dbReference type="Proteomes" id="UP000431533"/>
    </source>
</evidence>
<accession>A0A8H8QWS9</accession>
<dbReference type="InterPro" id="IPR054208">
    <property type="entry name" value="DUF6914"/>
</dbReference>
<dbReference type="EMBL" id="QGMH01000227">
    <property type="protein sequence ID" value="TVY22804.1"/>
    <property type="molecule type" value="Genomic_DNA"/>
</dbReference>
<proteinExistence type="predicted"/>
<sequence length="172" mass="19554">MSSNKNRLYIALYPSGVVGNEERRFHWAFLIGPKAEKSVVPGVRYHVKNMYMGGWQYEEKGVDDVRSTNTLLARFVIGKVEDERRLIDLLRNLPVVNGDPNWRCRSWIAKALTEIAKDGKCVGTSELNWGHIEAFARQYVAQKTAAGRYATAEDLLKPKPTYDLLGRKETVP</sequence>
<evidence type="ECO:0000313" key="1">
    <source>
        <dbReference type="EMBL" id="TVY22804.1"/>
    </source>
</evidence>
<protein>
    <submittedName>
        <fullName evidence="1">Uncharacterized protein</fullName>
    </submittedName>
</protein>
<comment type="caution">
    <text evidence="1">The sequence shown here is derived from an EMBL/GenBank/DDBJ whole genome shotgun (WGS) entry which is preliminary data.</text>
</comment>
<organism evidence="1 2">
    <name type="scientific">Lachnellula hyalina</name>
    <dbReference type="NCBI Taxonomy" id="1316788"/>
    <lineage>
        <taxon>Eukaryota</taxon>
        <taxon>Fungi</taxon>
        <taxon>Dikarya</taxon>
        <taxon>Ascomycota</taxon>
        <taxon>Pezizomycotina</taxon>
        <taxon>Leotiomycetes</taxon>
        <taxon>Helotiales</taxon>
        <taxon>Lachnaceae</taxon>
        <taxon>Lachnellula</taxon>
    </lineage>
</organism>
<gene>
    <name evidence="1" type="ORF">LHYA1_G008398</name>
</gene>
<reference evidence="1 2" key="1">
    <citation type="submission" date="2018-05" db="EMBL/GenBank/DDBJ databases">
        <title>Genome sequencing and assembly of the regulated plant pathogen Lachnellula willkommii and related sister species for the development of diagnostic species identification markers.</title>
        <authorList>
            <person name="Giroux E."/>
            <person name="Bilodeau G."/>
        </authorList>
    </citation>
    <scope>NUCLEOTIDE SEQUENCE [LARGE SCALE GENOMIC DNA]</scope>
    <source>
        <strain evidence="1 2">CBS 185.66</strain>
    </source>
</reference>
<keyword evidence="2" id="KW-1185">Reference proteome</keyword>
<dbReference type="GeneID" id="41988596"/>
<dbReference type="Proteomes" id="UP000431533">
    <property type="component" value="Unassembled WGS sequence"/>
</dbReference>
<dbReference type="AlphaFoldDB" id="A0A8H8QWS9"/>
<dbReference type="OrthoDB" id="2679825at2759"/>
<dbReference type="RefSeq" id="XP_031001592.1">
    <property type="nucleotide sequence ID" value="XM_031153318.1"/>
</dbReference>
<name>A0A8H8QWS9_9HELO</name>
<dbReference type="Pfam" id="PF21858">
    <property type="entry name" value="DUF6914"/>
    <property type="match status" value="1"/>
</dbReference>